<dbReference type="GO" id="GO:0008270">
    <property type="term" value="F:zinc ion binding"/>
    <property type="evidence" value="ECO:0007669"/>
    <property type="project" value="UniProtKB-KW"/>
</dbReference>
<dbReference type="InterPro" id="IPR019787">
    <property type="entry name" value="Znf_PHD-finger"/>
</dbReference>
<feature type="compositionally biased region" description="Polar residues" evidence="5">
    <location>
        <begin position="638"/>
        <end position="650"/>
    </location>
</feature>
<dbReference type="EMBL" id="MCFK01006425">
    <property type="protein sequence ID" value="RKF58951.1"/>
    <property type="molecule type" value="Genomic_DNA"/>
</dbReference>
<reference evidence="7 8" key="1">
    <citation type="journal article" date="2018" name="BMC Genomics">
        <title>Comparative genome analyses reveal sequence features reflecting distinct modes of host-adaptation between dicot and monocot powdery mildew.</title>
        <authorList>
            <person name="Wu Y."/>
            <person name="Ma X."/>
            <person name="Pan Z."/>
            <person name="Kale S.D."/>
            <person name="Song Y."/>
            <person name="King H."/>
            <person name="Zhang Q."/>
            <person name="Presley C."/>
            <person name="Deng X."/>
            <person name="Wei C.I."/>
            <person name="Xiao S."/>
        </authorList>
    </citation>
    <scope>NUCLEOTIDE SEQUENCE [LARGE SCALE GENOMIC DNA]</scope>
    <source>
        <strain evidence="7">UMSG2</strain>
    </source>
</reference>
<gene>
    <name evidence="7" type="ORF">OnM2_064022</name>
</gene>
<feature type="compositionally biased region" description="Basic and acidic residues" evidence="5">
    <location>
        <begin position="828"/>
        <end position="839"/>
    </location>
</feature>
<keyword evidence="3" id="KW-0862">Zinc</keyword>
<feature type="compositionally biased region" description="Basic and acidic residues" evidence="5">
    <location>
        <begin position="617"/>
        <end position="632"/>
    </location>
</feature>
<dbReference type="AlphaFoldDB" id="A0A420HNG0"/>
<keyword evidence="1" id="KW-0479">Metal-binding</keyword>
<dbReference type="InterPro" id="IPR028938">
    <property type="entry name" value="Rsf1-like"/>
</dbReference>
<evidence type="ECO:0000259" key="6">
    <source>
        <dbReference type="SMART" id="SM00249"/>
    </source>
</evidence>
<keyword evidence="4" id="KW-0175">Coiled coil</keyword>
<feature type="region of interest" description="Disordered" evidence="5">
    <location>
        <begin position="550"/>
        <end position="595"/>
    </location>
</feature>
<evidence type="ECO:0000256" key="3">
    <source>
        <dbReference type="ARBA" id="ARBA00022833"/>
    </source>
</evidence>
<dbReference type="GO" id="GO:0006355">
    <property type="term" value="P:regulation of DNA-templated transcription"/>
    <property type="evidence" value="ECO:0007669"/>
    <property type="project" value="InterPro"/>
</dbReference>
<dbReference type="PROSITE" id="PS01359">
    <property type="entry name" value="ZF_PHD_1"/>
    <property type="match status" value="1"/>
</dbReference>
<dbReference type="Pfam" id="PF00628">
    <property type="entry name" value="PHD"/>
    <property type="match status" value="1"/>
</dbReference>
<sequence>MVSRKRGLQEFESSEFPSETEKLRQIRNMWEFANLTQWISMFGRAVKLSDELDTEYIESEFFKPDSTVLSEIGLALLKFVSSHRGLTHDIFDEYTRRQYVARAPLQNPFGTEKEPIHFKDFDIFTKIRVLQQLTQWTMVNPERIRERTVEQKDIEQTKWRMEQFGRDSENRIYMILADNRLYRHTEPKYQPLKPKKILKSARSGRRVSERIKASGNIESDSGTNWKEDSGNQEIMLKGIDDHVEIKWECMAVNLKDYESFLTSIKKSRDANEKMLSKRITSEVLPALEKKIEIQQRKQAQKERELLNLQKLSCAKRSSRIASKMEKQKQQEELRIIERKRAEEIAMAQKEQQKWTSLEKERDSRIMTREQRLREREARRILHEEELAGLTGYKKKVENGEARLSERYLKAEIERKKQILEKLAEDDDWIFDCICGAYGQIDDGSHSIACDICSTWQHSKCVGVDKAKADRNDFSFICATCRRRADDQERAKTKLPITIKLNRQCLTTTPDKLQMKMYPMTTSSLGESTDYGTSLHSPHSKDSHAILNETQHTSPQQVKSSHLPKNTSTSKNNSDNLDHVGHSSSSKDSAPNDMKIFECSNKNSKSIVSPFFNEQLQNDDKPPYERSSEKTDTLPKIFHNNSRTDGPNSPKYTDAEDKKPCTELQAIESHNTQNIRPQSSAEGDQTPLEKTPADFQSSSLGGNQRASSSNFTSLLTSAPDLSPCQLDNTERDNTKPTNATLINLSCSQLTYSHQENQESALLNDISLLESHNAAALPPAATGVSPTKNHQLTYMVNGRHDAKTPSKLPPFSPLEPSPKVFNHSSPVKPSEPEKLERLENK</sequence>
<keyword evidence="2" id="KW-0863">Zinc-finger</keyword>
<feature type="domain" description="Zinc finger PHD-type" evidence="6">
    <location>
        <begin position="431"/>
        <end position="481"/>
    </location>
</feature>
<dbReference type="InterPro" id="IPR013083">
    <property type="entry name" value="Znf_RING/FYVE/PHD"/>
</dbReference>
<organism evidence="7 8">
    <name type="scientific">Erysiphe neolycopersici</name>
    <dbReference type="NCBI Taxonomy" id="212602"/>
    <lineage>
        <taxon>Eukaryota</taxon>
        <taxon>Fungi</taxon>
        <taxon>Dikarya</taxon>
        <taxon>Ascomycota</taxon>
        <taxon>Pezizomycotina</taxon>
        <taxon>Leotiomycetes</taxon>
        <taxon>Erysiphales</taxon>
        <taxon>Erysiphaceae</taxon>
        <taxon>Erysiphe</taxon>
    </lineage>
</organism>
<dbReference type="GO" id="GO:0031213">
    <property type="term" value="C:RSF complex"/>
    <property type="evidence" value="ECO:0007669"/>
    <property type="project" value="InterPro"/>
</dbReference>
<feature type="compositionally biased region" description="Polar residues" evidence="5">
    <location>
        <begin position="550"/>
        <end position="563"/>
    </location>
</feature>
<evidence type="ECO:0000256" key="5">
    <source>
        <dbReference type="SAM" id="MobiDB-lite"/>
    </source>
</evidence>
<dbReference type="InterPro" id="IPR001965">
    <property type="entry name" value="Znf_PHD"/>
</dbReference>
<dbReference type="InterPro" id="IPR011011">
    <property type="entry name" value="Znf_FYVE_PHD"/>
</dbReference>
<protein>
    <submittedName>
        <fullName evidence="7">Putative phd finger domain protein</fullName>
    </submittedName>
</protein>
<name>A0A420HNG0_9PEZI</name>
<dbReference type="OrthoDB" id="303107at2759"/>
<dbReference type="InterPro" id="IPR019786">
    <property type="entry name" value="Zinc_finger_PHD-type_CS"/>
</dbReference>
<dbReference type="Gene3D" id="3.30.40.10">
    <property type="entry name" value="Zinc/RING finger domain, C3HC4 (zinc finger)"/>
    <property type="match status" value="1"/>
</dbReference>
<dbReference type="Proteomes" id="UP000286134">
    <property type="component" value="Unassembled WGS sequence"/>
</dbReference>
<keyword evidence="8" id="KW-1185">Reference proteome</keyword>
<dbReference type="SUPFAM" id="SSF57903">
    <property type="entry name" value="FYVE/PHD zinc finger"/>
    <property type="match status" value="1"/>
</dbReference>
<proteinExistence type="predicted"/>
<dbReference type="PANTHER" id="PTHR14296">
    <property type="entry name" value="REMODELING AND SPACING FACTOR 1"/>
    <property type="match status" value="1"/>
</dbReference>
<evidence type="ECO:0000313" key="8">
    <source>
        <dbReference type="Proteomes" id="UP000286134"/>
    </source>
</evidence>
<dbReference type="SMART" id="SM00249">
    <property type="entry name" value="PHD"/>
    <property type="match status" value="1"/>
</dbReference>
<accession>A0A420HNG0</accession>
<feature type="coiled-coil region" evidence="4">
    <location>
        <begin position="284"/>
        <end position="346"/>
    </location>
</feature>
<feature type="region of interest" description="Disordered" evidence="5">
    <location>
        <begin position="612"/>
        <end position="736"/>
    </location>
</feature>
<comment type="caution">
    <text evidence="7">The sequence shown here is derived from an EMBL/GenBank/DDBJ whole genome shotgun (WGS) entry which is preliminary data.</text>
</comment>
<feature type="compositionally biased region" description="Polar residues" evidence="5">
    <location>
        <begin position="667"/>
        <end position="682"/>
    </location>
</feature>
<evidence type="ECO:0000313" key="7">
    <source>
        <dbReference type="EMBL" id="RKF58951.1"/>
    </source>
</evidence>
<feature type="compositionally biased region" description="Polar residues" evidence="5">
    <location>
        <begin position="693"/>
        <end position="715"/>
    </location>
</feature>
<dbReference type="STRING" id="212602.A0A420HNG0"/>
<evidence type="ECO:0000256" key="2">
    <source>
        <dbReference type="ARBA" id="ARBA00022771"/>
    </source>
</evidence>
<feature type="compositionally biased region" description="Pro residues" evidence="5">
    <location>
        <begin position="805"/>
        <end position="814"/>
    </location>
</feature>
<evidence type="ECO:0000256" key="1">
    <source>
        <dbReference type="ARBA" id="ARBA00022723"/>
    </source>
</evidence>
<dbReference type="PANTHER" id="PTHR14296:SF3">
    <property type="entry name" value="DIKAR, ISOFORM F"/>
    <property type="match status" value="1"/>
</dbReference>
<feature type="region of interest" description="Disordered" evidence="5">
    <location>
        <begin position="795"/>
        <end position="839"/>
    </location>
</feature>
<evidence type="ECO:0000256" key="4">
    <source>
        <dbReference type="SAM" id="Coils"/>
    </source>
</evidence>
<feature type="compositionally biased region" description="Low complexity" evidence="5">
    <location>
        <begin position="564"/>
        <end position="573"/>
    </location>
</feature>